<protein>
    <submittedName>
        <fullName evidence="1">Uncharacterized protein</fullName>
    </submittedName>
</protein>
<dbReference type="EMBL" id="VMGN01000007">
    <property type="protein sequence ID" value="TSC94723.1"/>
    <property type="molecule type" value="Genomic_DNA"/>
</dbReference>
<gene>
    <name evidence="1" type="ORF">Athens101428_184</name>
</gene>
<dbReference type="Proteomes" id="UP000316495">
    <property type="component" value="Unassembled WGS sequence"/>
</dbReference>
<evidence type="ECO:0000313" key="2">
    <source>
        <dbReference type="Proteomes" id="UP000316495"/>
    </source>
</evidence>
<reference evidence="1 2" key="1">
    <citation type="submission" date="2017-07" db="EMBL/GenBank/DDBJ databases">
        <title>Mechanisms for carbon and nitrogen cycling indicate functional differentiation within the Candidate Phyla Radiation.</title>
        <authorList>
            <person name="Danczak R.E."/>
            <person name="Johnston M.D."/>
            <person name="Kenah C."/>
            <person name="Slattery M."/>
            <person name="Wrighton K.C."/>
            <person name="Wilkins M.J."/>
        </authorList>
    </citation>
    <scope>NUCLEOTIDE SEQUENCE [LARGE SCALE GENOMIC DNA]</scope>
    <source>
        <strain evidence="1">Athens1014_28</strain>
    </source>
</reference>
<accession>A0A554LPC7</accession>
<sequence length="62" mass="6688">MTSGQRGSYALGDTRVTMGSYKGLLSRKVEPIPEIFPQFGLRAATRPHEVGIASNRGSAIPR</sequence>
<comment type="caution">
    <text evidence="1">The sequence shown here is derived from an EMBL/GenBank/DDBJ whole genome shotgun (WGS) entry which is preliminary data.</text>
</comment>
<organism evidence="1 2">
    <name type="scientific">Candidatus Berkelbacteria bacterium Athens1014_28</name>
    <dbReference type="NCBI Taxonomy" id="2017145"/>
    <lineage>
        <taxon>Bacteria</taxon>
        <taxon>Candidatus Berkelbacteria</taxon>
    </lineage>
</organism>
<dbReference type="AlphaFoldDB" id="A0A554LPC7"/>
<proteinExistence type="predicted"/>
<evidence type="ECO:0000313" key="1">
    <source>
        <dbReference type="EMBL" id="TSC94723.1"/>
    </source>
</evidence>
<name>A0A554LPC7_9BACT</name>